<proteinExistence type="predicted"/>
<reference evidence="2" key="1">
    <citation type="journal article" date="2019" name="Int. J. Syst. Evol. Microbiol.">
        <title>The Global Catalogue of Microorganisms (GCM) 10K type strain sequencing project: providing services to taxonomists for standard genome sequencing and annotation.</title>
        <authorList>
            <consortium name="The Broad Institute Genomics Platform"/>
            <consortium name="The Broad Institute Genome Sequencing Center for Infectious Disease"/>
            <person name="Wu L."/>
            <person name="Ma J."/>
        </authorList>
    </citation>
    <scope>NUCLEOTIDE SEQUENCE [LARGE SCALE GENOMIC DNA]</scope>
    <source>
        <strain evidence="2">KCTC 52127</strain>
    </source>
</reference>
<evidence type="ECO:0008006" key="3">
    <source>
        <dbReference type="Google" id="ProtNLM"/>
    </source>
</evidence>
<dbReference type="Proteomes" id="UP001597508">
    <property type="component" value="Unassembled WGS sequence"/>
</dbReference>
<protein>
    <recommendedName>
        <fullName evidence="3">Natural product</fullName>
    </recommendedName>
</protein>
<dbReference type="RefSeq" id="WP_379665141.1">
    <property type="nucleotide sequence ID" value="NZ_JBHULH010000001.1"/>
</dbReference>
<keyword evidence="2" id="KW-1185">Reference proteome</keyword>
<evidence type="ECO:0000313" key="2">
    <source>
        <dbReference type="Proteomes" id="UP001597508"/>
    </source>
</evidence>
<organism evidence="1 2">
    <name type="scientific">Pseudotenacibaculum haliotis</name>
    <dbReference type="NCBI Taxonomy" id="1862138"/>
    <lineage>
        <taxon>Bacteria</taxon>
        <taxon>Pseudomonadati</taxon>
        <taxon>Bacteroidota</taxon>
        <taxon>Flavobacteriia</taxon>
        <taxon>Flavobacteriales</taxon>
        <taxon>Flavobacteriaceae</taxon>
        <taxon>Pseudotenacibaculum</taxon>
    </lineage>
</organism>
<evidence type="ECO:0000313" key="1">
    <source>
        <dbReference type="EMBL" id="MFD2566434.1"/>
    </source>
</evidence>
<dbReference type="EMBL" id="JBHULH010000001">
    <property type="protein sequence ID" value="MFD2566434.1"/>
    <property type="molecule type" value="Genomic_DNA"/>
</dbReference>
<accession>A0ABW5LQG6</accession>
<name>A0ABW5LQG6_9FLAO</name>
<sequence>MKKSILNIGTPLDKAEQKAIVGSGRGCTTDCECYWSHGGNDSFGYVCYNPTGQFGICVQGIYTEPPCGF</sequence>
<comment type="caution">
    <text evidence="1">The sequence shown here is derived from an EMBL/GenBank/DDBJ whole genome shotgun (WGS) entry which is preliminary data.</text>
</comment>
<gene>
    <name evidence="1" type="ORF">ACFSRZ_03565</name>
</gene>